<gene>
    <name evidence="1" type="ORF">GCM10017790_06830</name>
</gene>
<proteinExistence type="predicted"/>
<comment type="caution">
    <text evidence="1">The sequence shown here is derived from an EMBL/GenBank/DDBJ whole genome shotgun (WGS) entry which is preliminary data.</text>
</comment>
<evidence type="ECO:0000313" key="1">
    <source>
        <dbReference type="EMBL" id="GHH04255.1"/>
    </source>
</evidence>
<keyword evidence="2" id="KW-1185">Reference proteome</keyword>
<sequence>MRIFRTSACMVRGSKTLPGLPEGEPPEADALDEALVVGVAVTVFVAGAGAGVSEHAASPARAAQHRTTVATARLLKLLHPHRM</sequence>
<accession>A0ABQ3L5D1</accession>
<dbReference type="Proteomes" id="UP000635387">
    <property type="component" value="Unassembled WGS sequence"/>
</dbReference>
<dbReference type="EMBL" id="BNAY01000001">
    <property type="protein sequence ID" value="GHH04255.1"/>
    <property type="molecule type" value="Genomic_DNA"/>
</dbReference>
<protein>
    <submittedName>
        <fullName evidence="1">Uncharacterized protein</fullName>
    </submittedName>
</protein>
<evidence type="ECO:0000313" key="2">
    <source>
        <dbReference type="Proteomes" id="UP000635387"/>
    </source>
</evidence>
<name>A0ABQ3L5D1_9PSEU</name>
<organism evidence="1 2">
    <name type="scientific">Amycolatopsis oliviviridis</name>
    <dbReference type="NCBI Taxonomy" id="1471590"/>
    <lineage>
        <taxon>Bacteria</taxon>
        <taxon>Bacillati</taxon>
        <taxon>Actinomycetota</taxon>
        <taxon>Actinomycetes</taxon>
        <taxon>Pseudonocardiales</taxon>
        <taxon>Pseudonocardiaceae</taxon>
        <taxon>Amycolatopsis</taxon>
    </lineage>
</organism>
<reference evidence="2" key="1">
    <citation type="journal article" date="2019" name="Int. J. Syst. Evol. Microbiol.">
        <title>The Global Catalogue of Microorganisms (GCM) 10K type strain sequencing project: providing services to taxonomists for standard genome sequencing and annotation.</title>
        <authorList>
            <consortium name="The Broad Institute Genomics Platform"/>
            <consortium name="The Broad Institute Genome Sequencing Center for Infectious Disease"/>
            <person name="Wu L."/>
            <person name="Ma J."/>
        </authorList>
    </citation>
    <scope>NUCLEOTIDE SEQUENCE [LARGE SCALE GENOMIC DNA]</scope>
    <source>
        <strain evidence="2">CGMCC 4.7683</strain>
    </source>
</reference>